<gene>
    <name evidence="3" type="ORF">JDW22_09420</name>
</gene>
<accession>A0ABS1BU14</accession>
<keyword evidence="1" id="KW-0812">Transmembrane</keyword>
<name>A0ABS1BU14_9NEIS</name>
<evidence type="ECO:0000256" key="1">
    <source>
        <dbReference type="SAM" id="Phobius"/>
    </source>
</evidence>
<dbReference type="Pfam" id="PF11992">
    <property type="entry name" value="TgpA_N"/>
    <property type="match status" value="1"/>
</dbReference>
<evidence type="ECO:0000313" key="4">
    <source>
        <dbReference type="Proteomes" id="UP000614058"/>
    </source>
</evidence>
<dbReference type="Gene3D" id="3.10.620.30">
    <property type="match status" value="1"/>
</dbReference>
<feature type="transmembrane region" description="Helical" evidence="1">
    <location>
        <begin position="165"/>
        <end position="183"/>
    </location>
</feature>
<evidence type="ECO:0000313" key="3">
    <source>
        <dbReference type="EMBL" id="MBK0396784.1"/>
    </source>
</evidence>
<dbReference type="PANTHER" id="PTHR42736:SF1">
    <property type="entry name" value="PROTEIN-GLUTAMINE GAMMA-GLUTAMYLTRANSFERASE"/>
    <property type="match status" value="1"/>
</dbReference>
<sequence>MIIANPTYLNADPDLKAILANQLALFCVSLPILNELPFVVSVIFIVMMAIRILLLFFGVRKMATWQLVLMLALVVALVMLQVGSFVGLQGGMALLLLLGALKSYEGHTRRDWQVSALVQIFLLTGAVLFNQSMLVGAWVLVCLTLIAVALAILNELDPKTALKQSLIGFALTLLPMILLFITMPRKESPLWGIPQNPSNQSTTGISESMKPGSIGNLVQSNEPAFTATFSDNYRPRPQDLYWRVMVMIDRDEMGEWHAARGMMDGAYPARGNRPTQDVRYQIVIEDTKGRIPALDYPSRRQETGILQELGNVLRVYSRQGVRGITLRANATDELTQKLDNAELRLYTRISDNNPQTKALAQALYQQAGGDTATFIQAAYQYFNKQKFVYTLKPPVLQSAAPTDEFLFQTKQGFCEHYADAFVTLMRSAGVPARVVTGYQGGEWNEQGGFWQIRSKDAHAWAEVWLPERNVWKRVDPTASVSISRVDSGVDNALPAEEINELVSNLSAWSRFTSQSQIYWQRWVVNFDNAQQNSLFSWLGLGGASTFSSLLLLIIGSVPVLIPIIWWWRRSRKQDISPLSDGFMLLKRRLLGNAFPNLAALGATELQAELEQSERLTPDLARLLQDFIALNYASRQAPSQTVAQAWYRRARKLSRKHRLKTEWAA</sequence>
<dbReference type="EMBL" id="JAEHNZ010000003">
    <property type="protein sequence ID" value="MBK0396784.1"/>
    <property type="molecule type" value="Genomic_DNA"/>
</dbReference>
<comment type="caution">
    <text evidence="3">The sequence shown here is derived from an EMBL/GenBank/DDBJ whole genome shotgun (WGS) entry which is preliminary data.</text>
</comment>
<dbReference type="SUPFAM" id="SSF54001">
    <property type="entry name" value="Cysteine proteinases"/>
    <property type="match status" value="1"/>
</dbReference>
<dbReference type="InterPro" id="IPR038765">
    <property type="entry name" value="Papain-like_cys_pep_sf"/>
</dbReference>
<organism evidence="3 4">
    <name type="scientific">Kingella bonacorsii</name>
    <dbReference type="NCBI Taxonomy" id="2796361"/>
    <lineage>
        <taxon>Bacteria</taxon>
        <taxon>Pseudomonadati</taxon>
        <taxon>Pseudomonadota</taxon>
        <taxon>Betaproteobacteria</taxon>
        <taxon>Neisseriales</taxon>
        <taxon>Neisseriaceae</taxon>
        <taxon>Kingella</taxon>
    </lineage>
</organism>
<reference evidence="3 4" key="1">
    <citation type="journal article" date="2021" name="Pathogens">
        <title>Isolation and Characterization of Kingella bonacorsii sp. nov., A Novel Kingella Species Detected in a Stable Periodontitis Subject.</title>
        <authorList>
            <person name="Antezack A."/>
            <person name="Boxberger M."/>
            <person name="Rolland C."/>
            <person name="Monnet-Corti V."/>
            <person name="La Scola B."/>
        </authorList>
    </citation>
    <scope>NUCLEOTIDE SEQUENCE [LARGE SCALE GENOMIC DNA]</scope>
    <source>
        <strain evidence="3 4">Marseille-Q4569</strain>
    </source>
</reference>
<dbReference type="Pfam" id="PF01841">
    <property type="entry name" value="Transglut_core"/>
    <property type="match status" value="1"/>
</dbReference>
<feature type="transmembrane region" description="Helical" evidence="1">
    <location>
        <begin position="135"/>
        <end position="153"/>
    </location>
</feature>
<keyword evidence="4" id="KW-1185">Reference proteome</keyword>
<evidence type="ECO:0000259" key="2">
    <source>
        <dbReference type="SMART" id="SM00460"/>
    </source>
</evidence>
<dbReference type="PANTHER" id="PTHR42736">
    <property type="entry name" value="PROTEIN-GLUTAMINE GAMMA-GLUTAMYLTRANSFERASE"/>
    <property type="match status" value="1"/>
</dbReference>
<dbReference type="Proteomes" id="UP000614058">
    <property type="component" value="Unassembled WGS sequence"/>
</dbReference>
<protein>
    <submittedName>
        <fullName evidence="3">DUF3488 domain-containing transglutaminase family protein</fullName>
    </submittedName>
</protein>
<dbReference type="RefSeq" id="WP_200522851.1">
    <property type="nucleotide sequence ID" value="NZ_JAEHNZ010000003.1"/>
</dbReference>
<keyword evidence="1" id="KW-0472">Membrane</keyword>
<feature type="domain" description="Transglutaminase-like" evidence="2">
    <location>
        <begin position="406"/>
        <end position="478"/>
    </location>
</feature>
<dbReference type="InterPro" id="IPR021878">
    <property type="entry name" value="TgpA_N"/>
</dbReference>
<dbReference type="InterPro" id="IPR052901">
    <property type="entry name" value="Bact_TGase-like"/>
</dbReference>
<proteinExistence type="predicted"/>
<keyword evidence="1" id="KW-1133">Transmembrane helix</keyword>
<feature type="transmembrane region" description="Helical" evidence="1">
    <location>
        <begin position="38"/>
        <end position="56"/>
    </location>
</feature>
<feature type="transmembrane region" description="Helical" evidence="1">
    <location>
        <begin position="534"/>
        <end position="567"/>
    </location>
</feature>
<dbReference type="InterPro" id="IPR002931">
    <property type="entry name" value="Transglutaminase-like"/>
</dbReference>
<dbReference type="SMART" id="SM00460">
    <property type="entry name" value="TGc"/>
    <property type="match status" value="1"/>
</dbReference>
<feature type="transmembrane region" description="Helical" evidence="1">
    <location>
        <begin position="63"/>
        <end position="80"/>
    </location>
</feature>